<dbReference type="InterPro" id="IPR036097">
    <property type="entry name" value="HisK_dim/P_sf"/>
</dbReference>
<dbReference type="InterPro" id="IPR005467">
    <property type="entry name" value="His_kinase_dom"/>
</dbReference>
<keyword evidence="11" id="KW-0902">Two-component regulatory system</keyword>
<evidence type="ECO:0000256" key="9">
    <source>
        <dbReference type="ARBA" id="ARBA00022840"/>
    </source>
</evidence>
<feature type="domain" description="Histidine kinase" evidence="15">
    <location>
        <begin position="373"/>
        <end position="583"/>
    </location>
</feature>
<dbReference type="Gene3D" id="3.30.565.10">
    <property type="entry name" value="Histidine kinase-like ATPase, C-terminal domain"/>
    <property type="match status" value="1"/>
</dbReference>
<dbReference type="Pfam" id="PF00512">
    <property type="entry name" value="HisKA"/>
    <property type="match status" value="1"/>
</dbReference>
<feature type="transmembrane region" description="Helical" evidence="14">
    <location>
        <begin position="234"/>
        <end position="253"/>
    </location>
</feature>
<evidence type="ECO:0000256" key="2">
    <source>
        <dbReference type="ARBA" id="ARBA00004141"/>
    </source>
</evidence>
<sequence length="600" mass="66728">MDFYYELVECFPDRSRSLTMTWQHTIYAYPTLIATAVSLVLAVYTVLHIRRHEPSPTTLSFVAMNVAIVIWTLFSAIKLLSTDPLIKFQAYRLLYLGGGSIGPFLLLFTLAYTDRTRWLRRRFVVGLFVVPIVFWTLLFTNPYDLVTVETYLVDVDGLVVLRTTTGPAYAVFSFTYALVMALLTLAVLLSETIKQGRSYLPQSVLMVIAVVTPVLVSFLTSANVPPFTLESVNFVPASAVISSIALGVATFRYRMLDLRPIARRTVIEHSPDGVLVLDRAKRVVHANDTAATVLGPASPAVGNSLEEVFPGFDLETASTVTLDRSSSTGAADFLEIRSQPLRRQGDHVGWVLVLRDVTTRIRRERDLENFTSVVSHDIREPLRTIENYLDLLEDNAALEEGDRELLTTAKENSRQLQGMVTDLLQYSQLDAGEESFDRVDCDRVVADVLETLQFEIEDRDATVVVDDLPTVVGNDHQLRRLFRNLLTNALKYTDDSPEIQVTVDELETEWAFTVADDGIGIESSDLERIFDLFTRADRTDSASGSGVGLAVCKKIVEQHGGQISIESTPGDGTEVTFTIPQPRLKSDRPVSPRPSPSHSG</sequence>
<keyword evidence="7" id="KW-0547">Nucleotide-binding</keyword>
<evidence type="ECO:0000256" key="4">
    <source>
        <dbReference type="ARBA" id="ARBA00022553"/>
    </source>
</evidence>
<dbReference type="SMART" id="SM00388">
    <property type="entry name" value="HisKA"/>
    <property type="match status" value="1"/>
</dbReference>
<feature type="transmembrane region" description="Helical" evidence="14">
    <location>
        <begin position="124"/>
        <end position="143"/>
    </location>
</feature>
<dbReference type="InterPro" id="IPR050351">
    <property type="entry name" value="BphY/WalK/GraS-like"/>
</dbReference>
<feature type="transmembrane region" description="Helical" evidence="14">
    <location>
        <begin position="93"/>
        <end position="112"/>
    </location>
</feature>
<feature type="transmembrane region" description="Helical" evidence="14">
    <location>
        <begin position="168"/>
        <end position="190"/>
    </location>
</feature>
<dbReference type="InterPro" id="IPR004358">
    <property type="entry name" value="Sig_transdc_His_kin-like_C"/>
</dbReference>
<dbReference type="InterPro" id="IPR003594">
    <property type="entry name" value="HATPase_dom"/>
</dbReference>
<evidence type="ECO:0000256" key="3">
    <source>
        <dbReference type="ARBA" id="ARBA00012438"/>
    </source>
</evidence>
<organism evidence="16 17">
    <name type="scientific">Natrarchaeobius chitinivorans</name>
    <dbReference type="NCBI Taxonomy" id="1679083"/>
    <lineage>
        <taxon>Archaea</taxon>
        <taxon>Methanobacteriati</taxon>
        <taxon>Methanobacteriota</taxon>
        <taxon>Stenosarchaea group</taxon>
        <taxon>Halobacteria</taxon>
        <taxon>Halobacteriales</taxon>
        <taxon>Natrialbaceae</taxon>
        <taxon>Natrarchaeobius</taxon>
    </lineage>
</organism>
<reference evidence="16 17" key="1">
    <citation type="submission" date="2018-10" db="EMBL/GenBank/DDBJ databases">
        <title>Natrarchaeobius chitinivorans gen. nov., sp. nov., and Natrarchaeobius haloalkaliphilus sp. nov., alkaliphilic, chitin-utilizing haloarchaea from hypersaline alkaline lakes.</title>
        <authorList>
            <person name="Sorokin D.Y."/>
            <person name="Elcheninov A.G."/>
            <person name="Kostrikina N.A."/>
            <person name="Bale N.J."/>
            <person name="Sinninghe Damste J.S."/>
            <person name="Khijniak T.V."/>
            <person name="Kublanov I.V."/>
            <person name="Toshchakov S.V."/>
        </authorList>
    </citation>
    <scope>NUCLEOTIDE SEQUENCE [LARGE SCALE GENOMIC DNA]</scope>
    <source>
        <strain evidence="16 17">AArcht4T</strain>
    </source>
</reference>
<comment type="caution">
    <text evidence="16">The sequence shown here is derived from an EMBL/GenBank/DDBJ whole genome shotgun (WGS) entry which is preliminary data.</text>
</comment>
<dbReference type="PANTHER" id="PTHR42878:SF7">
    <property type="entry name" value="SENSOR HISTIDINE KINASE GLRK"/>
    <property type="match status" value="1"/>
</dbReference>
<keyword evidence="9" id="KW-0067">ATP-binding</keyword>
<feature type="transmembrane region" description="Helical" evidence="14">
    <location>
        <begin position="202"/>
        <end position="222"/>
    </location>
</feature>
<dbReference type="InterPro" id="IPR003661">
    <property type="entry name" value="HisK_dim/P_dom"/>
</dbReference>
<keyword evidence="12 14" id="KW-0472">Membrane</keyword>
<evidence type="ECO:0000256" key="14">
    <source>
        <dbReference type="SAM" id="Phobius"/>
    </source>
</evidence>
<evidence type="ECO:0000256" key="7">
    <source>
        <dbReference type="ARBA" id="ARBA00022741"/>
    </source>
</evidence>
<dbReference type="InterPro" id="IPR031621">
    <property type="entry name" value="HisKA_7TM"/>
</dbReference>
<dbReference type="EMBL" id="REGA01000010">
    <property type="protein sequence ID" value="RQG94202.1"/>
    <property type="molecule type" value="Genomic_DNA"/>
</dbReference>
<dbReference type="PROSITE" id="PS50109">
    <property type="entry name" value="HIS_KIN"/>
    <property type="match status" value="1"/>
</dbReference>
<dbReference type="PANTHER" id="PTHR42878">
    <property type="entry name" value="TWO-COMPONENT HISTIDINE KINASE"/>
    <property type="match status" value="1"/>
</dbReference>
<feature type="compositionally biased region" description="Pro residues" evidence="13">
    <location>
        <begin position="591"/>
        <end position="600"/>
    </location>
</feature>
<comment type="catalytic activity">
    <reaction evidence="1">
        <text>ATP + protein L-histidine = ADP + protein N-phospho-L-histidine.</text>
        <dbReference type="EC" id="2.7.13.3"/>
    </reaction>
</comment>
<accession>A0A3N6N737</accession>
<dbReference type="CDD" id="cd00082">
    <property type="entry name" value="HisKA"/>
    <property type="match status" value="1"/>
</dbReference>
<keyword evidence="4" id="KW-0597">Phosphoprotein</keyword>
<dbReference type="GO" id="GO:0000156">
    <property type="term" value="F:phosphorelay response regulator activity"/>
    <property type="evidence" value="ECO:0007669"/>
    <property type="project" value="TreeGrafter"/>
</dbReference>
<feature type="transmembrane region" description="Helical" evidence="14">
    <location>
        <begin position="59"/>
        <end position="81"/>
    </location>
</feature>
<comment type="subcellular location">
    <subcellularLocation>
        <location evidence="2">Membrane</location>
        <topology evidence="2">Multi-pass membrane protein</topology>
    </subcellularLocation>
</comment>
<keyword evidence="5" id="KW-0808">Transferase</keyword>
<evidence type="ECO:0000256" key="8">
    <source>
        <dbReference type="ARBA" id="ARBA00022777"/>
    </source>
</evidence>
<dbReference type="Pfam" id="PF13188">
    <property type="entry name" value="PAS_8"/>
    <property type="match status" value="1"/>
</dbReference>
<dbReference type="SMART" id="SM00387">
    <property type="entry name" value="HATPase_c"/>
    <property type="match status" value="1"/>
</dbReference>
<dbReference type="SUPFAM" id="SSF47384">
    <property type="entry name" value="Homodimeric domain of signal transducing histidine kinase"/>
    <property type="match status" value="1"/>
</dbReference>
<keyword evidence="8" id="KW-0418">Kinase</keyword>
<name>A0A3N6N737_NATCH</name>
<evidence type="ECO:0000256" key="10">
    <source>
        <dbReference type="ARBA" id="ARBA00022989"/>
    </source>
</evidence>
<dbReference type="PRINTS" id="PR00344">
    <property type="entry name" value="BCTRLSENSOR"/>
</dbReference>
<dbReference type="InterPro" id="IPR036890">
    <property type="entry name" value="HATPase_C_sf"/>
</dbReference>
<dbReference type="NCBIfam" id="TIGR00229">
    <property type="entry name" value="sensory_box"/>
    <property type="match status" value="1"/>
</dbReference>
<dbReference type="Gene3D" id="3.30.450.20">
    <property type="entry name" value="PAS domain"/>
    <property type="match status" value="1"/>
</dbReference>
<feature type="region of interest" description="Disordered" evidence="13">
    <location>
        <begin position="563"/>
        <end position="600"/>
    </location>
</feature>
<dbReference type="SUPFAM" id="SSF55874">
    <property type="entry name" value="ATPase domain of HSP90 chaperone/DNA topoisomerase II/histidine kinase"/>
    <property type="match status" value="1"/>
</dbReference>
<keyword evidence="10 14" id="KW-1133">Transmembrane helix</keyword>
<dbReference type="Pfam" id="PF16927">
    <property type="entry name" value="HisKA_7TM"/>
    <property type="match status" value="1"/>
</dbReference>
<dbReference type="GO" id="GO:0030295">
    <property type="term" value="F:protein kinase activator activity"/>
    <property type="evidence" value="ECO:0007669"/>
    <property type="project" value="TreeGrafter"/>
</dbReference>
<evidence type="ECO:0000256" key="1">
    <source>
        <dbReference type="ARBA" id="ARBA00000085"/>
    </source>
</evidence>
<dbReference type="InterPro" id="IPR000014">
    <property type="entry name" value="PAS"/>
</dbReference>
<gene>
    <name evidence="16" type="ORF">EA473_12565</name>
</gene>
<evidence type="ECO:0000313" key="16">
    <source>
        <dbReference type="EMBL" id="RQG94202.1"/>
    </source>
</evidence>
<keyword evidence="6 14" id="KW-0812">Transmembrane</keyword>
<keyword evidence="17" id="KW-1185">Reference proteome</keyword>
<dbReference type="SMART" id="SM00091">
    <property type="entry name" value="PAS"/>
    <property type="match status" value="1"/>
</dbReference>
<dbReference type="CDD" id="cd00075">
    <property type="entry name" value="HATPase"/>
    <property type="match status" value="1"/>
</dbReference>
<dbReference type="SUPFAM" id="SSF55785">
    <property type="entry name" value="PYP-like sensor domain (PAS domain)"/>
    <property type="match status" value="1"/>
</dbReference>
<dbReference type="InterPro" id="IPR035965">
    <property type="entry name" value="PAS-like_dom_sf"/>
</dbReference>
<feature type="transmembrane region" description="Helical" evidence="14">
    <location>
        <begin position="26"/>
        <end position="47"/>
    </location>
</feature>
<dbReference type="Pfam" id="PF02518">
    <property type="entry name" value="HATPase_c"/>
    <property type="match status" value="1"/>
</dbReference>
<evidence type="ECO:0000256" key="5">
    <source>
        <dbReference type="ARBA" id="ARBA00022679"/>
    </source>
</evidence>
<dbReference type="EC" id="2.7.13.3" evidence="3"/>
<evidence type="ECO:0000256" key="12">
    <source>
        <dbReference type="ARBA" id="ARBA00023136"/>
    </source>
</evidence>
<dbReference type="FunFam" id="3.30.565.10:FF:000006">
    <property type="entry name" value="Sensor histidine kinase WalK"/>
    <property type="match status" value="1"/>
</dbReference>
<protein>
    <recommendedName>
        <fullName evidence="3">histidine kinase</fullName>
        <ecNumber evidence="3">2.7.13.3</ecNumber>
    </recommendedName>
</protein>
<dbReference type="GO" id="GO:0005524">
    <property type="term" value="F:ATP binding"/>
    <property type="evidence" value="ECO:0007669"/>
    <property type="project" value="UniProtKB-KW"/>
</dbReference>
<dbReference type="GO" id="GO:0000155">
    <property type="term" value="F:phosphorelay sensor kinase activity"/>
    <property type="evidence" value="ECO:0007669"/>
    <property type="project" value="InterPro"/>
</dbReference>
<dbReference type="CDD" id="cd00130">
    <property type="entry name" value="PAS"/>
    <property type="match status" value="1"/>
</dbReference>
<dbReference type="Proteomes" id="UP000282323">
    <property type="component" value="Unassembled WGS sequence"/>
</dbReference>
<dbReference type="GO" id="GO:0007234">
    <property type="term" value="P:osmosensory signaling via phosphorelay pathway"/>
    <property type="evidence" value="ECO:0007669"/>
    <property type="project" value="TreeGrafter"/>
</dbReference>
<dbReference type="GO" id="GO:0016020">
    <property type="term" value="C:membrane"/>
    <property type="evidence" value="ECO:0007669"/>
    <property type="project" value="UniProtKB-SubCell"/>
</dbReference>
<evidence type="ECO:0000256" key="11">
    <source>
        <dbReference type="ARBA" id="ARBA00023012"/>
    </source>
</evidence>
<evidence type="ECO:0000259" key="15">
    <source>
        <dbReference type="PROSITE" id="PS50109"/>
    </source>
</evidence>
<evidence type="ECO:0000256" key="13">
    <source>
        <dbReference type="SAM" id="MobiDB-lite"/>
    </source>
</evidence>
<proteinExistence type="predicted"/>
<evidence type="ECO:0000256" key="6">
    <source>
        <dbReference type="ARBA" id="ARBA00022692"/>
    </source>
</evidence>
<dbReference type="Gene3D" id="1.10.287.130">
    <property type="match status" value="1"/>
</dbReference>
<dbReference type="AlphaFoldDB" id="A0A3N6N737"/>
<evidence type="ECO:0000313" key="17">
    <source>
        <dbReference type="Proteomes" id="UP000282323"/>
    </source>
</evidence>